<keyword evidence="5 8" id="KW-0949">S-adenosyl-L-methionine</keyword>
<keyword evidence="3" id="KW-0945">Host-virus interaction</keyword>
<dbReference type="PANTHER" id="PTHR23068">
    <property type="entry name" value="DNA CYTOSINE-5- -METHYLTRANSFERASE 3-RELATED"/>
    <property type="match status" value="1"/>
</dbReference>
<accession>A0A6J5S8R0</accession>
<keyword evidence="7" id="KW-1258">Restriction-modification system evasion by virus</keyword>
<keyword evidence="4 8" id="KW-0808">Transferase</keyword>
<sequence>MPSPRPYDGIPTAEQEALQDPRVDPIGMGVAAMTGGLGAIPRAYAAAADGAAQYVMGSGLPYMAKLPLAMAVGHAIGKATPKEFSEAIPFGAAARPPLVPDESGLNVVGMFDGIGGLAEGLKQSNLPVRKYSAYEVDPKAARVASNNHPYIEHQGSIENFRPQDEPIDLLCGGFPCQDLSRGNPAGKGLEGDRSSLFWEMVRAIKEGNPRNWLVENVYPRGSANNDTVRRISDALETDPVAIDAKDLSAMARPRLFWSNMPIAGVAEPSPARFADALDPATDPKYWLSQRGIDYMNRPAGSSGMTHFQRHGMESTREKSLTIPRSASKGIPYNVVRLPDGSMRRLTPEEVEGLFGFPQGYTAGLPDSTRLGLLGNSFSVPVINHILKALGPKKP</sequence>
<evidence type="ECO:0000256" key="7">
    <source>
        <dbReference type="ARBA" id="ARBA00033479"/>
    </source>
</evidence>
<organism evidence="10">
    <name type="scientific">uncultured Caudovirales phage</name>
    <dbReference type="NCBI Taxonomy" id="2100421"/>
    <lineage>
        <taxon>Viruses</taxon>
        <taxon>Duplodnaviria</taxon>
        <taxon>Heunggongvirae</taxon>
        <taxon>Uroviricota</taxon>
        <taxon>Caudoviricetes</taxon>
        <taxon>Peduoviridae</taxon>
        <taxon>Maltschvirus</taxon>
        <taxon>Maltschvirus maltsch</taxon>
    </lineage>
</organism>
<evidence type="ECO:0000256" key="6">
    <source>
        <dbReference type="ARBA" id="ARBA00023280"/>
    </source>
</evidence>
<dbReference type="PROSITE" id="PS00095">
    <property type="entry name" value="C5_MTASE_2"/>
    <property type="match status" value="1"/>
</dbReference>
<evidence type="ECO:0000256" key="8">
    <source>
        <dbReference type="PROSITE-ProRule" id="PRU01016"/>
    </source>
</evidence>
<dbReference type="Pfam" id="PF00145">
    <property type="entry name" value="DNA_methylase"/>
    <property type="match status" value="2"/>
</dbReference>
<comment type="similarity">
    <text evidence="8">Belongs to the class I-like SAM-binding methyltransferase superfamily. C5-methyltransferase family.</text>
</comment>
<feature type="active site" evidence="8">
    <location>
        <position position="176"/>
    </location>
</feature>
<reference evidence="10" key="1">
    <citation type="submission" date="2020-05" db="EMBL/GenBank/DDBJ databases">
        <authorList>
            <person name="Chiriac C."/>
            <person name="Salcher M."/>
            <person name="Ghai R."/>
            <person name="Kavagutti S V."/>
        </authorList>
    </citation>
    <scope>NUCLEOTIDE SEQUENCE</scope>
</reference>
<evidence type="ECO:0000313" key="10">
    <source>
        <dbReference type="EMBL" id="CAB4205350.1"/>
    </source>
</evidence>
<keyword evidence="3" id="KW-1090">Inhibition of host innate immune response by virus</keyword>
<dbReference type="PROSITE" id="PS00094">
    <property type="entry name" value="C5_MTASE_1"/>
    <property type="match status" value="1"/>
</dbReference>
<dbReference type="GO" id="GO:0003886">
    <property type="term" value="F:DNA (cytosine-5-)-methyltransferase activity"/>
    <property type="evidence" value="ECO:0007669"/>
    <property type="project" value="UniProtKB-EC"/>
</dbReference>
<dbReference type="EMBL" id="LR797355">
    <property type="protein sequence ID" value="CAB4205350.1"/>
    <property type="molecule type" value="Genomic_DNA"/>
</dbReference>
<keyword evidence="6" id="KW-0899">Viral immunoevasion</keyword>
<dbReference type="InterPro" id="IPR018117">
    <property type="entry name" value="C5_DNA_meth_AS"/>
</dbReference>
<dbReference type="PROSITE" id="PS51679">
    <property type="entry name" value="SAM_MT_C5"/>
    <property type="match status" value="1"/>
</dbReference>
<dbReference type="InterPro" id="IPR001525">
    <property type="entry name" value="C5_MeTfrase"/>
</dbReference>
<evidence type="ECO:0000256" key="4">
    <source>
        <dbReference type="ARBA" id="ARBA00022679"/>
    </source>
</evidence>
<dbReference type="InterPro" id="IPR031303">
    <property type="entry name" value="C5_meth_CS"/>
</dbReference>
<dbReference type="InterPro" id="IPR029063">
    <property type="entry name" value="SAM-dependent_MTases_sf"/>
</dbReference>
<dbReference type="InterPro" id="IPR050390">
    <property type="entry name" value="C5-Methyltransferase"/>
</dbReference>
<evidence type="ECO:0000256" key="1">
    <source>
        <dbReference type="ARBA" id="ARBA00011975"/>
    </source>
</evidence>
<dbReference type="SUPFAM" id="SSF53335">
    <property type="entry name" value="S-adenosyl-L-methionine-dependent methyltransferases"/>
    <property type="match status" value="1"/>
</dbReference>
<dbReference type="EC" id="2.1.1.37" evidence="1"/>
<gene>
    <name evidence="9" type="ORF">UFOVP1287_41</name>
    <name evidence="10" type="ORF">UFOVP1408_72</name>
</gene>
<dbReference type="EMBL" id="LR797239">
    <property type="protein sequence ID" value="CAB4195939.1"/>
    <property type="molecule type" value="Genomic_DNA"/>
</dbReference>
<evidence type="ECO:0000256" key="2">
    <source>
        <dbReference type="ARBA" id="ARBA00022603"/>
    </source>
</evidence>
<dbReference type="Gene3D" id="3.40.50.150">
    <property type="entry name" value="Vaccinia Virus protein VP39"/>
    <property type="match status" value="2"/>
</dbReference>
<dbReference type="GO" id="GO:0099018">
    <property type="term" value="P:symbiont-mediated evasion of host restriction-modification system"/>
    <property type="evidence" value="ECO:0007669"/>
    <property type="project" value="UniProtKB-KW"/>
</dbReference>
<evidence type="ECO:0000256" key="3">
    <source>
        <dbReference type="ARBA" id="ARBA00022632"/>
    </source>
</evidence>
<dbReference type="PANTHER" id="PTHR23068:SF25">
    <property type="entry name" value="DNA (CYTOSINE-5)-METHYLTRANSFERASE DRM2"/>
    <property type="match status" value="1"/>
</dbReference>
<name>A0A6J5S8R0_9CAUD</name>
<evidence type="ECO:0000256" key="5">
    <source>
        <dbReference type="ARBA" id="ARBA00022691"/>
    </source>
</evidence>
<dbReference type="Gene3D" id="3.90.120.10">
    <property type="entry name" value="DNA Methylase, subunit A, domain 2"/>
    <property type="match status" value="1"/>
</dbReference>
<evidence type="ECO:0000313" key="9">
    <source>
        <dbReference type="EMBL" id="CAB4195939.1"/>
    </source>
</evidence>
<dbReference type="GO" id="GO:0032259">
    <property type="term" value="P:methylation"/>
    <property type="evidence" value="ECO:0007669"/>
    <property type="project" value="UniProtKB-KW"/>
</dbReference>
<keyword evidence="2 8" id="KW-0489">Methyltransferase</keyword>
<dbReference type="GO" id="GO:0052170">
    <property type="term" value="P:symbiont-mediated suppression of host innate immune response"/>
    <property type="evidence" value="ECO:0007669"/>
    <property type="project" value="UniProtKB-KW"/>
</dbReference>
<proteinExistence type="inferred from homology"/>
<protein>
    <recommendedName>
        <fullName evidence="1">DNA (cytosine-5-)-methyltransferase</fullName>
        <ecNumber evidence="1">2.1.1.37</ecNumber>
    </recommendedName>
</protein>